<name>A0ABS9E7L8_9HYPH</name>
<keyword evidence="3" id="KW-1185">Reference proteome</keyword>
<dbReference type="SUPFAM" id="SSF53474">
    <property type="entry name" value="alpha/beta-Hydrolases"/>
    <property type="match status" value="1"/>
</dbReference>
<dbReference type="RefSeq" id="WP_236115036.1">
    <property type="nucleotide sequence ID" value="NZ_JAKGTI010000002.1"/>
</dbReference>
<dbReference type="Proteomes" id="UP001201217">
    <property type="component" value="Unassembled WGS sequence"/>
</dbReference>
<gene>
    <name evidence="2" type="ORF">L1I42_09855</name>
</gene>
<dbReference type="PANTHER" id="PTHR45763:SF46">
    <property type="entry name" value="AB HYDROLASE-1 DOMAIN-CONTAINING PROTEIN"/>
    <property type="match status" value="1"/>
</dbReference>
<dbReference type="Gene3D" id="3.40.50.1820">
    <property type="entry name" value="alpha/beta hydrolase"/>
    <property type="match status" value="1"/>
</dbReference>
<reference evidence="2 3" key="1">
    <citation type="submission" date="2022-01" db="EMBL/GenBank/DDBJ databases">
        <title>Maritalea mediterranea sp. nov., isolated from marine plastic residues from the Malva-rosa beach (Valencia, Spain).</title>
        <authorList>
            <person name="Vidal-Verdu A."/>
            <person name="Molina-Menor E."/>
            <person name="Pascual J."/>
            <person name="Pereto J."/>
            <person name="Porcar M."/>
        </authorList>
    </citation>
    <scope>NUCLEOTIDE SEQUENCE [LARGE SCALE GENOMIC DNA]</scope>
    <source>
        <strain evidence="2 3">P4.10X</strain>
    </source>
</reference>
<accession>A0ABS9E7L8</accession>
<protein>
    <submittedName>
        <fullName evidence="2">Alpha/beta hydrolase</fullName>
    </submittedName>
</protein>
<dbReference type="PANTHER" id="PTHR45763">
    <property type="entry name" value="HYDROLASE, ALPHA/BETA FOLD FAMILY PROTEIN, EXPRESSED-RELATED"/>
    <property type="match status" value="1"/>
</dbReference>
<evidence type="ECO:0000313" key="3">
    <source>
        <dbReference type="Proteomes" id="UP001201217"/>
    </source>
</evidence>
<dbReference type="InterPro" id="IPR000073">
    <property type="entry name" value="AB_hydrolase_1"/>
</dbReference>
<dbReference type="GO" id="GO:0016787">
    <property type="term" value="F:hydrolase activity"/>
    <property type="evidence" value="ECO:0007669"/>
    <property type="project" value="UniProtKB-KW"/>
</dbReference>
<keyword evidence="2" id="KW-0378">Hydrolase</keyword>
<feature type="domain" description="AB hydrolase-1" evidence="1">
    <location>
        <begin position="6"/>
        <end position="235"/>
    </location>
</feature>
<dbReference type="PRINTS" id="PR00111">
    <property type="entry name" value="ABHYDROLASE"/>
</dbReference>
<proteinExistence type="predicted"/>
<dbReference type="Pfam" id="PF00561">
    <property type="entry name" value="Abhydrolase_1"/>
    <property type="match status" value="1"/>
</dbReference>
<evidence type="ECO:0000259" key="1">
    <source>
        <dbReference type="Pfam" id="PF00561"/>
    </source>
</evidence>
<sequence>MHQTALDHKIRIIAFDRPGLGKSPFQKLTNVHSEAGLVEALANRLQLKKFSIIGLSGGGATALATAFHMPKRLHFCASMVGWAPVHDNPQLHQHLAPADRLFLRLARYMPWLFRFGCAYLGHHLQRDKESILKLIAGSLSATDKEALNTAEFSDFFLEDLRLAFAQGAKGPAQDAYLRYQPWGFELSDIACPVHLYAAEQDKFVPLAFVQTLHTQIPESKLYIFEQAGHLTAIQHFDQVAKDLSAMHARK</sequence>
<comment type="caution">
    <text evidence="2">The sequence shown here is derived from an EMBL/GenBank/DDBJ whole genome shotgun (WGS) entry which is preliminary data.</text>
</comment>
<dbReference type="EMBL" id="JAKGTI010000002">
    <property type="protein sequence ID" value="MCF4098788.1"/>
    <property type="molecule type" value="Genomic_DNA"/>
</dbReference>
<organism evidence="2 3">
    <name type="scientific">Maritalea mediterranea</name>
    <dbReference type="NCBI Taxonomy" id="2909667"/>
    <lineage>
        <taxon>Bacteria</taxon>
        <taxon>Pseudomonadati</taxon>
        <taxon>Pseudomonadota</taxon>
        <taxon>Alphaproteobacteria</taxon>
        <taxon>Hyphomicrobiales</taxon>
        <taxon>Devosiaceae</taxon>
        <taxon>Maritalea</taxon>
    </lineage>
</organism>
<dbReference type="InterPro" id="IPR029058">
    <property type="entry name" value="AB_hydrolase_fold"/>
</dbReference>
<evidence type="ECO:0000313" key="2">
    <source>
        <dbReference type="EMBL" id="MCF4098788.1"/>
    </source>
</evidence>